<proteinExistence type="predicted"/>
<reference evidence="2" key="1">
    <citation type="submission" date="2016-04" db="EMBL/GenBank/DDBJ databases">
        <title>Cephalotus genome sequencing.</title>
        <authorList>
            <person name="Fukushima K."/>
            <person name="Hasebe M."/>
            <person name="Fang X."/>
        </authorList>
    </citation>
    <scope>NUCLEOTIDE SEQUENCE [LARGE SCALE GENOMIC DNA]</scope>
    <source>
        <strain evidence="2">cv. St1</strain>
    </source>
</reference>
<comment type="caution">
    <text evidence="1">The sequence shown here is derived from an EMBL/GenBank/DDBJ whole genome shotgun (WGS) entry which is preliminary data.</text>
</comment>
<organism evidence="1 2">
    <name type="scientific">Cephalotus follicularis</name>
    <name type="common">Albany pitcher plant</name>
    <dbReference type="NCBI Taxonomy" id="3775"/>
    <lineage>
        <taxon>Eukaryota</taxon>
        <taxon>Viridiplantae</taxon>
        <taxon>Streptophyta</taxon>
        <taxon>Embryophyta</taxon>
        <taxon>Tracheophyta</taxon>
        <taxon>Spermatophyta</taxon>
        <taxon>Magnoliopsida</taxon>
        <taxon>eudicotyledons</taxon>
        <taxon>Gunneridae</taxon>
        <taxon>Pentapetalae</taxon>
        <taxon>rosids</taxon>
        <taxon>fabids</taxon>
        <taxon>Oxalidales</taxon>
        <taxon>Cephalotaceae</taxon>
        <taxon>Cephalotus</taxon>
    </lineage>
</organism>
<keyword evidence="2" id="KW-1185">Reference proteome</keyword>
<feature type="non-terminal residue" evidence="1">
    <location>
        <position position="1"/>
    </location>
</feature>
<name>A0A1Q3D645_CEPFO</name>
<dbReference type="Proteomes" id="UP000187406">
    <property type="component" value="Unassembled WGS sequence"/>
</dbReference>
<protein>
    <submittedName>
        <fullName evidence="1">Uncharacterized protein</fullName>
    </submittedName>
</protein>
<evidence type="ECO:0000313" key="1">
    <source>
        <dbReference type="EMBL" id="GAV87935.1"/>
    </source>
</evidence>
<gene>
    <name evidence="1" type="ORF">CFOL_v3_31359</name>
</gene>
<accession>A0A1Q3D645</accession>
<evidence type="ECO:0000313" key="2">
    <source>
        <dbReference type="Proteomes" id="UP000187406"/>
    </source>
</evidence>
<dbReference type="EMBL" id="BDDD01004590">
    <property type="protein sequence ID" value="GAV87935.1"/>
    <property type="molecule type" value="Genomic_DNA"/>
</dbReference>
<dbReference type="InParanoid" id="A0A1Q3D645"/>
<sequence>GFNSIFKLEVSNTTKKKQTTTTSVSEGNGDDTYCPCRSPLLIYIFFNLVVARAISVVATIKTLLAVPFLHFHHFPHFLFFTHTHRRRSPFSSSLHITRA</sequence>
<dbReference type="AlphaFoldDB" id="A0A1Q3D645"/>